<dbReference type="Pfam" id="PF06527">
    <property type="entry name" value="TniQ"/>
    <property type="match status" value="1"/>
</dbReference>
<evidence type="ECO:0000313" key="3">
    <source>
        <dbReference type="Proteomes" id="UP000609121"/>
    </source>
</evidence>
<feature type="domain" description="TniQ" evidence="1">
    <location>
        <begin position="19"/>
        <end position="108"/>
    </location>
</feature>
<proteinExistence type="predicted"/>
<sequence length="162" mass="18402">MQRFCSDTAFPIDPLFRGEGIAIEQLAQLAGCDVAALERVSVRRLGKGHFRLRDEFASLQSFQRLRVRVRPECVRAEAPSAAESWRVPCRLQWKLSSIRSCPKHGCMLVILPPEKFTKDARDYSAQLRKHYSWVVDQPMINAGHSTFDLAPGSRTGPIFTMR</sequence>
<protein>
    <submittedName>
        <fullName evidence="2">TniQ family protein</fullName>
    </submittedName>
</protein>
<dbReference type="InterPro" id="IPR009492">
    <property type="entry name" value="TniQ"/>
</dbReference>
<reference evidence="2" key="1">
    <citation type="submission" date="2020-09" db="EMBL/GenBank/DDBJ databases">
        <title>A novel bacterium of genus Mangrovicoccus, isolated from South China Sea.</title>
        <authorList>
            <person name="Huang H."/>
            <person name="Mo K."/>
            <person name="Hu Y."/>
        </authorList>
    </citation>
    <scope>NUCLEOTIDE SEQUENCE</scope>
    <source>
        <strain evidence="2">HB182678</strain>
    </source>
</reference>
<comment type="caution">
    <text evidence="2">The sequence shown here is derived from an EMBL/GenBank/DDBJ whole genome shotgun (WGS) entry which is preliminary data.</text>
</comment>
<evidence type="ECO:0000259" key="1">
    <source>
        <dbReference type="Pfam" id="PF06527"/>
    </source>
</evidence>
<feature type="non-terminal residue" evidence="2">
    <location>
        <position position="162"/>
    </location>
</feature>
<name>A0A8J6Z0E0_9RHOB</name>
<dbReference type="Proteomes" id="UP000609121">
    <property type="component" value="Unassembled WGS sequence"/>
</dbReference>
<evidence type="ECO:0000313" key="2">
    <source>
        <dbReference type="EMBL" id="MBE3640234.1"/>
    </source>
</evidence>
<keyword evidence="3" id="KW-1185">Reference proteome</keyword>
<dbReference type="EMBL" id="JACVXA010000078">
    <property type="protein sequence ID" value="MBE3640234.1"/>
    <property type="molecule type" value="Genomic_DNA"/>
</dbReference>
<accession>A0A8J6Z0E0</accession>
<gene>
    <name evidence="2" type="ORF">ICN82_18675</name>
</gene>
<organism evidence="2 3">
    <name type="scientific">Mangrovicoccus algicola</name>
    <dbReference type="NCBI Taxonomy" id="2771008"/>
    <lineage>
        <taxon>Bacteria</taxon>
        <taxon>Pseudomonadati</taxon>
        <taxon>Pseudomonadota</taxon>
        <taxon>Alphaproteobacteria</taxon>
        <taxon>Rhodobacterales</taxon>
        <taxon>Paracoccaceae</taxon>
        <taxon>Mangrovicoccus</taxon>
    </lineage>
</organism>
<dbReference type="AlphaFoldDB" id="A0A8J6Z0E0"/>